<evidence type="ECO:0000256" key="1">
    <source>
        <dbReference type="SAM" id="MobiDB-lite"/>
    </source>
</evidence>
<feature type="region of interest" description="Disordered" evidence="1">
    <location>
        <begin position="357"/>
        <end position="397"/>
    </location>
</feature>
<dbReference type="Proteomes" id="UP000573001">
    <property type="component" value="Unassembled WGS sequence"/>
</dbReference>
<dbReference type="SUPFAM" id="SSF50891">
    <property type="entry name" value="Cyclophilin-like"/>
    <property type="match status" value="1"/>
</dbReference>
<dbReference type="InterPro" id="IPR043797">
    <property type="entry name" value="MupG_N"/>
</dbReference>
<dbReference type="InterPro" id="IPR017853">
    <property type="entry name" value="GH"/>
</dbReference>
<dbReference type="InterPro" id="IPR008589">
    <property type="entry name" value="MupG"/>
</dbReference>
<dbReference type="Gene3D" id="2.40.100.10">
    <property type="entry name" value="Cyclophilin-like"/>
    <property type="match status" value="1"/>
</dbReference>
<evidence type="ECO:0000313" key="6">
    <source>
        <dbReference type="Proteomes" id="UP000573001"/>
    </source>
</evidence>
<evidence type="ECO:0000313" key="5">
    <source>
        <dbReference type="EMBL" id="NUU13137.1"/>
    </source>
</evidence>
<keyword evidence="6" id="KW-1185">Reference proteome</keyword>
<feature type="domain" description="6-phospho-N-acetylmuramidase N-terminal" evidence="4">
    <location>
        <begin position="3"/>
        <end position="222"/>
    </location>
</feature>
<evidence type="ECO:0000256" key="2">
    <source>
        <dbReference type="SAM" id="SignalP"/>
    </source>
</evidence>
<reference evidence="5 6" key="1">
    <citation type="submission" date="2020-05" db="EMBL/GenBank/DDBJ databases">
        <title>Genome Sequencing of Type Strains.</title>
        <authorList>
            <person name="Lemaire J.F."/>
            <person name="Inderbitzin P."/>
            <person name="Gregorio O.A."/>
            <person name="Collins S.B."/>
            <person name="Wespe N."/>
            <person name="Knight-Connoni V."/>
        </authorList>
    </citation>
    <scope>NUCLEOTIDE SEQUENCE [LARGE SCALE GENOMIC DNA]</scope>
    <source>
        <strain evidence="5 6">ATCC 19096</strain>
    </source>
</reference>
<dbReference type="Pfam" id="PF19200">
    <property type="entry name" value="MupG_N"/>
    <property type="match status" value="1"/>
</dbReference>
<dbReference type="EMBL" id="JABMCE010000060">
    <property type="protein sequence ID" value="NUU13137.1"/>
    <property type="molecule type" value="Genomic_DNA"/>
</dbReference>
<evidence type="ECO:0000259" key="4">
    <source>
        <dbReference type="Pfam" id="PF19200"/>
    </source>
</evidence>
<dbReference type="PANTHER" id="PTHR38435">
    <property type="match status" value="1"/>
</dbReference>
<sequence length="397" mass="41040">MRLGASAYLAHAALAGPTFSAAAEAGATLAFTSLHIPEDSPAGARAAATAIVSAAASSGLAVVADVSPNTARLLGDSPWEFLRSIGVARVRIDFGFSPAEVRAIAAVLPIALNASTLRAADLAPFADLDVELIHNFYPREWTGLALASVASSVAVARSFGWRVGAFIAGDSVRRGPLGEGLPTIEEHRTMPPLFQALALVDAGVDDVYVGDSALTDHSWARLGSFIRDDVVVLDGVAAPGVHPAVIEMLAVPDRNRPDAAEAMIRLEHSRERFAGLPLPEVGGQPRPTGSVTVQLASAGRYCGEVGITLRDLPADGRVAVVGALTAPVVLGTRSFATILDCASSTASTLAVVRQPTGRVRPGTDIPPSESACSSTHASDPATRFARAPEVQRRALTS</sequence>
<comment type="caution">
    <text evidence="5">The sequence shown here is derived from an EMBL/GenBank/DDBJ whole genome shotgun (WGS) entry which is preliminary data.</text>
</comment>
<feature type="signal peptide" evidence="2">
    <location>
        <begin position="1"/>
        <end position="22"/>
    </location>
</feature>
<dbReference type="RefSeq" id="WP_175350692.1">
    <property type="nucleotide sequence ID" value="NZ_BAAAWQ010000001.1"/>
</dbReference>
<dbReference type="PANTHER" id="PTHR38435:SF2">
    <property type="entry name" value="DUF871 DOMAIN-CONTAINING PROTEIN"/>
    <property type="match status" value="1"/>
</dbReference>
<gene>
    <name evidence="5" type="ORF">HP507_04710</name>
</gene>
<dbReference type="InterPro" id="IPR029000">
    <property type="entry name" value="Cyclophilin-like_dom_sf"/>
</dbReference>
<evidence type="ECO:0000259" key="3">
    <source>
        <dbReference type="Pfam" id="PF05913"/>
    </source>
</evidence>
<dbReference type="InterPro" id="IPR043894">
    <property type="entry name" value="MupG_C"/>
</dbReference>
<proteinExistence type="predicted"/>
<organism evidence="5 6">
    <name type="scientific">Curtobacterium pusillum</name>
    <dbReference type="NCBI Taxonomy" id="69373"/>
    <lineage>
        <taxon>Bacteria</taxon>
        <taxon>Bacillati</taxon>
        <taxon>Actinomycetota</taxon>
        <taxon>Actinomycetes</taxon>
        <taxon>Micrococcales</taxon>
        <taxon>Microbacteriaceae</taxon>
        <taxon>Curtobacterium</taxon>
    </lineage>
</organism>
<dbReference type="Gene3D" id="3.20.20.70">
    <property type="entry name" value="Aldolase class I"/>
    <property type="match status" value="1"/>
</dbReference>
<feature type="chain" id="PRO_5047190495" evidence="2">
    <location>
        <begin position="23"/>
        <end position="397"/>
    </location>
</feature>
<dbReference type="Pfam" id="PF05913">
    <property type="entry name" value="MupG_C"/>
    <property type="match status" value="1"/>
</dbReference>
<dbReference type="SUPFAM" id="SSF51445">
    <property type="entry name" value="(Trans)glycosidases"/>
    <property type="match status" value="1"/>
</dbReference>
<accession>A0ABX2M4U3</accession>
<dbReference type="InterPro" id="IPR013785">
    <property type="entry name" value="Aldolase_TIM"/>
</dbReference>
<protein>
    <submittedName>
        <fullName evidence="5">DUF871 family protein</fullName>
    </submittedName>
</protein>
<name>A0ABX2M4U3_9MICO</name>
<keyword evidence="2" id="KW-0732">Signal</keyword>
<feature type="domain" description="6-phospho-N-acetylmuramidase C-terminal" evidence="3">
    <location>
        <begin position="254"/>
        <end position="324"/>
    </location>
</feature>